<dbReference type="RefSeq" id="WP_138927041.1">
    <property type="nucleotide sequence ID" value="NZ_CP034412.1"/>
</dbReference>
<dbReference type="Gene3D" id="3.40.50.300">
    <property type="entry name" value="P-loop containing nucleotide triphosphate hydrolases"/>
    <property type="match status" value="1"/>
</dbReference>
<dbReference type="PANTHER" id="PTHR43776:SF7">
    <property type="entry name" value="D,D-DIPEPTIDE TRANSPORT ATP-BINDING PROTEIN DDPF-RELATED"/>
    <property type="match status" value="1"/>
</dbReference>
<accession>A0A5B7WZ21</accession>
<keyword evidence="2" id="KW-0813">Transport</keyword>
<dbReference type="SMART" id="SM00382">
    <property type="entry name" value="AAA"/>
    <property type="match status" value="1"/>
</dbReference>
<reference evidence="6 7" key="1">
    <citation type="submission" date="2018-12" db="EMBL/GenBank/DDBJ databases">
        <title>Complete Genome Sequence of Glutamicibacter creatinolyticus strain LGCM259,isolated from an abscess of a 12-year-old mare in Italy.</title>
        <authorList>
            <person name="Santos R.G."/>
            <person name="Silva A.L."/>
            <person name="Seyffert N."/>
            <person name="Castro T.L.P."/>
            <person name="Attili A.R."/>
            <person name="Rifici C."/>
            <person name="Mazzullo G."/>
            <person name="Brenig B."/>
            <person name="Venanzi F."/>
            <person name="Azevedo V."/>
        </authorList>
    </citation>
    <scope>NUCLEOTIDE SEQUENCE [LARGE SCALE GENOMIC DNA]</scope>
    <source>
        <strain evidence="6 7">LGCM 259</strain>
    </source>
</reference>
<protein>
    <submittedName>
        <fullName evidence="6">ABC transporter ATP-binding protein</fullName>
    </submittedName>
</protein>
<dbReference type="PROSITE" id="PS00211">
    <property type="entry name" value="ABC_TRANSPORTER_1"/>
    <property type="match status" value="1"/>
</dbReference>
<dbReference type="KEGG" id="gcr:GcLGCM259_2833"/>
<dbReference type="PROSITE" id="PS50893">
    <property type="entry name" value="ABC_TRANSPORTER_2"/>
    <property type="match status" value="1"/>
</dbReference>
<organism evidence="6 7">
    <name type="scientific">Glutamicibacter creatinolyticus</name>
    <dbReference type="NCBI Taxonomy" id="162496"/>
    <lineage>
        <taxon>Bacteria</taxon>
        <taxon>Bacillati</taxon>
        <taxon>Actinomycetota</taxon>
        <taxon>Actinomycetes</taxon>
        <taxon>Micrococcales</taxon>
        <taxon>Micrococcaceae</taxon>
        <taxon>Glutamicibacter</taxon>
    </lineage>
</organism>
<proteinExistence type="inferred from homology"/>
<evidence type="ECO:0000256" key="3">
    <source>
        <dbReference type="ARBA" id="ARBA00022741"/>
    </source>
</evidence>
<sequence>MSAPAIPAPIVATKDLSLGFGAVQVLHEVSIDVPKGRTVALVGESGSGKSTLAKAIVGMHRISSGRLQVAGQDISRPTRSQQRRLFRQVQYIPQDPYASLNPRRTIGQTLAEAIDPVRANPAAHRQAISQALDTMQLEEQIARRYPHELSGGQRQRVAIARALAVQPQLIVADEITSALDVSVQAEVIGLLARLRAQHREQSMLFITHNLAVAQQVCDEVVVMLHGRVVESGPIDEVFGNPRENYTRTLLDSVPGAPGFTLA</sequence>
<dbReference type="CDD" id="cd03257">
    <property type="entry name" value="ABC_NikE_OppD_transporters"/>
    <property type="match status" value="1"/>
</dbReference>
<evidence type="ECO:0000259" key="5">
    <source>
        <dbReference type="PROSITE" id="PS50893"/>
    </source>
</evidence>
<dbReference type="GO" id="GO:0016887">
    <property type="term" value="F:ATP hydrolysis activity"/>
    <property type="evidence" value="ECO:0007669"/>
    <property type="project" value="InterPro"/>
</dbReference>
<keyword evidence="7" id="KW-1185">Reference proteome</keyword>
<dbReference type="InterPro" id="IPR003593">
    <property type="entry name" value="AAA+_ATPase"/>
</dbReference>
<comment type="similarity">
    <text evidence="1">Belongs to the ABC transporter superfamily.</text>
</comment>
<evidence type="ECO:0000256" key="4">
    <source>
        <dbReference type="ARBA" id="ARBA00022840"/>
    </source>
</evidence>
<evidence type="ECO:0000256" key="1">
    <source>
        <dbReference type="ARBA" id="ARBA00005417"/>
    </source>
</evidence>
<evidence type="ECO:0000256" key="2">
    <source>
        <dbReference type="ARBA" id="ARBA00022448"/>
    </source>
</evidence>
<dbReference type="AlphaFoldDB" id="A0A5B7WZ21"/>
<dbReference type="GO" id="GO:0005524">
    <property type="term" value="F:ATP binding"/>
    <property type="evidence" value="ECO:0007669"/>
    <property type="project" value="UniProtKB-KW"/>
</dbReference>
<dbReference type="InterPro" id="IPR017871">
    <property type="entry name" value="ABC_transporter-like_CS"/>
</dbReference>
<dbReference type="EMBL" id="CP034412">
    <property type="protein sequence ID" value="QCY48540.1"/>
    <property type="molecule type" value="Genomic_DNA"/>
</dbReference>
<dbReference type="PANTHER" id="PTHR43776">
    <property type="entry name" value="TRANSPORT ATP-BINDING PROTEIN"/>
    <property type="match status" value="1"/>
</dbReference>
<dbReference type="GO" id="GO:0055085">
    <property type="term" value="P:transmembrane transport"/>
    <property type="evidence" value="ECO:0007669"/>
    <property type="project" value="UniProtKB-ARBA"/>
</dbReference>
<gene>
    <name evidence="6" type="ORF">GcLGCM259_2833</name>
</gene>
<dbReference type="InterPro" id="IPR003439">
    <property type="entry name" value="ABC_transporter-like_ATP-bd"/>
</dbReference>
<dbReference type="SUPFAM" id="SSF52540">
    <property type="entry name" value="P-loop containing nucleoside triphosphate hydrolases"/>
    <property type="match status" value="1"/>
</dbReference>
<feature type="domain" description="ABC transporter" evidence="5">
    <location>
        <begin position="11"/>
        <end position="250"/>
    </location>
</feature>
<name>A0A5B7WZ21_9MICC</name>
<dbReference type="Pfam" id="PF00005">
    <property type="entry name" value="ABC_tran"/>
    <property type="match status" value="1"/>
</dbReference>
<dbReference type="InterPro" id="IPR050319">
    <property type="entry name" value="ABC_transp_ATP-bind"/>
</dbReference>
<evidence type="ECO:0000313" key="7">
    <source>
        <dbReference type="Proteomes" id="UP000307000"/>
    </source>
</evidence>
<keyword evidence="3" id="KW-0547">Nucleotide-binding</keyword>
<evidence type="ECO:0000313" key="6">
    <source>
        <dbReference type="EMBL" id="QCY48540.1"/>
    </source>
</evidence>
<keyword evidence="4 6" id="KW-0067">ATP-binding</keyword>
<dbReference type="Proteomes" id="UP000307000">
    <property type="component" value="Chromosome"/>
</dbReference>
<dbReference type="InterPro" id="IPR027417">
    <property type="entry name" value="P-loop_NTPase"/>
</dbReference>